<dbReference type="OrthoDB" id="7345733at2"/>
<keyword evidence="1" id="KW-0812">Transmembrane</keyword>
<comment type="caution">
    <text evidence="2">The sequence shown here is derived from an EMBL/GenBank/DDBJ whole genome shotgun (WGS) entry which is preliminary data.</text>
</comment>
<keyword evidence="1" id="KW-1133">Transmembrane helix</keyword>
<organism evidence="2 3">
    <name type="scientific">Roseiarcus fermentans</name>
    <dbReference type="NCBI Taxonomy" id="1473586"/>
    <lineage>
        <taxon>Bacteria</taxon>
        <taxon>Pseudomonadati</taxon>
        <taxon>Pseudomonadota</taxon>
        <taxon>Alphaproteobacteria</taxon>
        <taxon>Hyphomicrobiales</taxon>
        <taxon>Roseiarcaceae</taxon>
        <taxon>Roseiarcus</taxon>
    </lineage>
</organism>
<name>A0A366F9Q1_9HYPH</name>
<dbReference type="RefSeq" id="WP_113890127.1">
    <property type="nucleotide sequence ID" value="NZ_QNRK01000016.1"/>
</dbReference>
<evidence type="ECO:0000313" key="2">
    <source>
        <dbReference type="EMBL" id="RBP11338.1"/>
    </source>
</evidence>
<dbReference type="EMBL" id="QNRK01000016">
    <property type="protein sequence ID" value="RBP11338.1"/>
    <property type="molecule type" value="Genomic_DNA"/>
</dbReference>
<dbReference type="Proteomes" id="UP000253529">
    <property type="component" value="Unassembled WGS sequence"/>
</dbReference>
<feature type="transmembrane region" description="Helical" evidence="1">
    <location>
        <begin position="66"/>
        <end position="90"/>
    </location>
</feature>
<protein>
    <submittedName>
        <fullName evidence="2">PH (Pleckstrin Homology) domain-containing protein</fullName>
    </submittedName>
</protein>
<keyword evidence="1" id="KW-0472">Membrane</keyword>
<dbReference type="InterPro" id="IPR054839">
    <property type="entry name" value="puhB_PGC"/>
</dbReference>
<proteinExistence type="predicted"/>
<reference evidence="2 3" key="1">
    <citation type="submission" date="2018-06" db="EMBL/GenBank/DDBJ databases">
        <title>Genomic Encyclopedia of Type Strains, Phase IV (KMG-IV): sequencing the most valuable type-strain genomes for metagenomic binning, comparative biology and taxonomic classification.</title>
        <authorList>
            <person name="Goeker M."/>
        </authorList>
    </citation>
    <scope>NUCLEOTIDE SEQUENCE [LARGE SCALE GENOMIC DNA]</scope>
    <source>
        <strain evidence="2 3">DSM 24875</strain>
    </source>
</reference>
<dbReference type="NCBIfam" id="NF040894">
    <property type="entry name" value="puhB_PGC"/>
    <property type="match status" value="1"/>
</dbReference>
<accession>A0A366F9Q1</accession>
<sequence>MRAVSLEKLLPADIPAGERILWHGRPRWISLARRAYRADFVAAYFVALTVWSVWAKVDAGWSASALAGVETLGLGVAALAIIAALSFLSARTTLYVVTSRRLVFKVGIALPIFINLPFKDIHSAAARVYGDGTGEIPVTLKKGRRVGYFVLWPSARPLHLLSPQPCLRCVGDAAVVSATLGAALREFAGQPATPAAAPGREAKAEARADTLRLAGRAAG</sequence>
<feature type="transmembrane region" description="Helical" evidence="1">
    <location>
        <begin position="35"/>
        <end position="54"/>
    </location>
</feature>
<evidence type="ECO:0000313" key="3">
    <source>
        <dbReference type="Proteomes" id="UP000253529"/>
    </source>
</evidence>
<evidence type="ECO:0000256" key="1">
    <source>
        <dbReference type="SAM" id="Phobius"/>
    </source>
</evidence>
<keyword evidence="3" id="KW-1185">Reference proteome</keyword>
<gene>
    <name evidence="2" type="ORF">DFR50_11632</name>
</gene>
<dbReference type="AlphaFoldDB" id="A0A366F9Q1"/>